<dbReference type="AlphaFoldDB" id="A0A0P8WMK8"/>
<comment type="caution">
    <text evidence="1">The sequence shown here is derived from an EMBL/GenBank/DDBJ whole genome shotgun (WGS) entry which is preliminary data.</text>
</comment>
<proteinExistence type="predicted"/>
<evidence type="ECO:0000313" key="1">
    <source>
        <dbReference type="EMBL" id="KPU54028.1"/>
    </source>
</evidence>
<dbReference type="Proteomes" id="UP000050349">
    <property type="component" value="Unassembled WGS sequence"/>
</dbReference>
<dbReference type="EMBL" id="LJXB01000091">
    <property type="protein sequence ID" value="KPU54028.1"/>
    <property type="molecule type" value="Genomic_DNA"/>
</dbReference>
<protein>
    <submittedName>
        <fullName evidence="1">Uncharacterized protein</fullName>
    </submittedName>
</protein>
<reference evidence="1 2" key="1">
    <citation type="submission" date="2015-09" db="EMBL/GenBank/DDBJ databases">
        <authorList>
            <person name="Jackson K.R."/>
            <person name="Lunt B.L."/>
            <person name="Fisher J.N.B."/>
            <person name="Gardner A.V."/>
            <person name="Bailey M.E."/>
            <person name="Deus L.M."/>
            <person name="Earl A.S."/>
            <person name="Gibby P.D."/>
            <person name="Hartmann K.A."/>
            <person name="Liu J.E."/>
            <person name="Manci A.M."/>
            <person name="Nielsen D.A."/>
            <person name="Solomon M.B."/>
            <person name="Breakwell D.P."/>
            <person name="Burnett S.H."/>
            <person name="Grose J.H."/>
        </authorList>
    </citation>
    <scope>NUCLEOTIDE SEQUENCE [LARGE SCALE GENOMIC DNA]</scope>
    <source>
        <strain evidence="1 2">S613</strain>
    </source>
</reference>
<evidence type="ECO:0000313" key="2">
    <source>
        <dbReference type="Proteomes" id="UP000050349"/>
    </source>
</evidence>
<dbReference type="PATRIC" id="fig|294.162.peg.5492"/>
<accession>A0A0P8WMK8</accession>
<gene>
    <name evidence="1" type="ORF">AN403_1103</name>
</gene>
<organism evidence="1 2">
    <name type="scientific">Pseudomonas fluorescens</name>
    <dbReference type="NCBI Taxonomy" id="294"/>
    <lineage>
        <taxon>Bacteria</taxon>
        <taxon>Pseudomonadati</taxon>
        <taxon>Pseudomonadota</taxon>
        <taxon>Gammaproteobacteria</taxon>
        <taxon>Pseudomonadales</taxon>
        <taxon>Pseudomonadaceae</taxon>
        <taxon>Pseudomonas</taxon>
    </lineage>
</organism>
<name>A0A0P8WMK8_PSEFL</name>
<sequence length="173" mass="19353">MPNSPAPLFFPEALQSPGLWTELGKTHGLTQKDFEWFRDLELATRTLRSQQNPPMLVERVLLRMADQEPFTLAGSFVLSPTPETNGVILYSPYGGIQKYYSRTALTEQLRQRLNDAGEDDDLLALMSLAERKTLAASDNIDVSYQAIEGDVFEEQTAGIAQNQRLNQQACSTN</sequence>